<dbReference type="PROSITE" id="PS50801">
    <property type="entry name" value="STAS"/>
    <property type="match status" value="1"/>
</dbReference>
<sequence length="149" mass="15693">MVAAERGSLRSRPVSSDRGDRPPPEELMAVQVGRRGSAVVVAVSGDVDVLTAPRLRDALDRGLAEAGAVGGPVVLDLTDVAFLASRGLSTILDAQREAGRATPLRVVVDHARPVVRPIQLSGLDAVLTLFDTVEDALDGGPEVDVRRER</sequence>
<name>A0A6J4N7V4_9PSEU</name>
<dbReference type="Gene3D" id="3.30.750.24">
    <property type="entry name" value="STAS domain"/>
    <property type="match status" value="1"/>
</dbReference>
<proteinExistence type="inferred from homology"/>
<comment type="similarity">
    <text evidence="1 2">Belongs to the anti-sigma-factor antagonist family.</text>
</comment>
<dbReference type="AlphaFoldDB" id="A0A6J4N7V4"/>
<reference evidence="5" key="1">
    <citation type="submission" date="2020-02" db="EMBL/GenBank/DDBJ databases">
        <authorList>
            <person name="Meier V. D."/>
        </authorList>
    </citation>
    <scope>NUCLEOTIDE SEQUENCE</scope>
    <source>
        <strain evidence="5">AVDCRST_MAG66</strain>
    </source>
</reference>
<dbReference type="SUPFAM" id="SSF52091">
    <property type="entry name" value="SpoIIaa-like"/>
    <property type="match status" value="1"/>
</dbReference>
<organism evidence="5">
    <name type="scientific">uncultured Pseudonocardia sp</name>
    <dbReference type="NCBI Taxonomy" id="211455"/>
    <lineage>
        <taxon>Bacteria</taxon>
        <taxon>Bacillati</taxon>
        <taxon>Actinomycetota</taxon>
        <taxon>Actinomycetes</taxon>
        <taxon>Pseudonocardiales</taxon>
        <taxon>Pseudonocardiaceae</taxon>
        <taxon>Pseudonocardia</taxon>
        <taxon>environmental samples</taxon>
    </lineage>
</organism>
<dbReference type="EMBL" id="CADCUS010000032">
    <property type="protein sequence ID" value="CAA9379973.1"/>
    <property type="molecule type" value="Genomic_DNA"/>
</dbReference>
<dbReference type="CDD" id="cd07043">
    <property type="entry name" value="STAS_anti-anti-sigma_factors"/>
    <property type="match status" value="1"/>
</dbReference>
<dbReference type="PANTHER" id="PTHR33495:SF2">
    <property type="entry name" value="ANTI-SIGMA FACTOR ANTAGONIST TM_1081-RELATED"/>
    <property type="match status" value="1"/>
</dbReference>
<dbReference type="PANTHER" id="PTHR33495">
    <property type="entry name" value="ANTI-SIGMA FACTOR ANTAGONIST TM_1081-RELATED-RELATED"/>
    <property type="match status" value="1"/>
</dbReference>
<feature type="region of interest" description="Disordered" evidence="3">
    <location>
        <begin position="1"/>
        <end position="25"/>
    </location>
</feature>
<feature type="compositionally biased region" description="Basic and acidic residues" evidence="3">
    <location>
        <begin position="15"/>
        <end position="24"/>
    </location>
</feature>
<evidence type="ECO:0000256" key="1">
    <source>
        <dbReference type="ARBA" id="ARBA00009013"/>
    </source>
</evidence>
<dbReference type="InterPro" id="IPR036513">
    <property type="entry name" value="STAS_dom_sf"/>
</dbReference>
<dbReference type="GO" id="GO:0043856">
    <property type="term" value="F:anti-sigma factor antagonist activity"/>
    <property type="evidence" value="ECO:0007669"/>
    <property type="project" value="InterPro"/>
</dbReference>
<dbReference type="InterPro" id="IPR003658">
    <property type="entry name" value="Anti-sigma_ant"/>
</dbReference>
<protein>
    <recommendedName>
        <fullName evidence="2">Anti-sigma factor antagonist</fullName>
    </recommendedName>
</protein>
<evidence type="ECO:0000313" key="5">
    <source>
        <dbReference type="EMBL" id="CAA9379973.1"/>
    </source>
</evidence>
<dbReference type="Pfam" id="PF01740">
    <property type="entry name" value="STAS"/>
    <property type="match status" value="1"/>
</dbReference>
<evidence type="ECO:0000259" key="4">
    <source>
        <dbReference type="PROSITE" id="PS50801"/>
    </source>
</evidence>
<gene>
    <name evidence="5" type="ORF">AVDCRST_MAG66-184</name>
</gene>
<evidence type="ECO:0000256" key="2">
    <source>
        <dbReference type="RuleBase" id="RU003749"/>
    </source>
</evidence>
<evidence type="ECO:0000256" key="3">
    <source>
        <dbReference type="SAM" id="MobiDB-lite"/>
    </source>
</evidence>
<dbReference type="NCBIfam" id="TIGR00377">
    <property type="entry name" value="ant_ant_sig"/>
    <property type="match status" value="1"/>
</dbReference>
<accession>A0A6J4N7V4</accession>
<dbReference type="InterPro" id="IPR002645">
    <property type="entry name" value="STAS_dom"/>
</dbReference>
<feature type="domain" description="STAS" evidence="4">
    <location>
        <begin position="28"/>
        <end position="140"/>
    </location>
</feature>